<evidence type="ECO:0000256" key="3">
    <source>
        <dbReference type="ARBA" id="ARBA00023004"/>
    </source>
</evidence>
<keyword evidence="4" id="KW-0411">Iron-sulfur</keyword>
<dbReference type="Gene3D" id="2.102.10.10">
    <property type="entry name" value="Rieske [2Fe-2S] iron-sulphur domain"/>
    <property type="match status" value="1"/>
</dbReference>
<evidence type="ECO:0000313" key="6">
    <source>
        <dbReference type="EMBL" id="RHZ46521.1"/>
    </source>
</evidence>
<keyword evidence="2" id="KW-0479">Metal-binding</keyword>
<dbReference type="Proteomes" id="UP000215305">
    <property type="component" value="Unassembled WGS sequence"/>
</dbReference>
<dbReference type="SUPFAM" id="SSF50022">
    <property type="entry name" value="ISP domain"/>
    <property type="match status" value="1"/>
</dbReference>
<evidence type="ECO:0000256" key="2">
    <source>
        <dbReference type="ARBA" id="ARBA00022723"/>
    </source>
</evidence>
<dbReference type="Pfam" id="PF01266">
    <property type="entry name" value="DAO"/>
    <property type="match status" value="1"/>
</dbReference>
<dbReference type="FunFam" id="2.102.10.10:FF:000014">
    <property type="entry name" value="Oxidoreductase, FAD dependent"/>
    <property type="match status" value="1"/>
</dbReference>
<dbReference type="OrthoDB" id="429143at2759"/>
<dbReference type="PROSITE" id="PS51296">
    <property type="entry name" value="RIESKE"/>
    <property type="match status" value="1"/>
</dbReference>
<dbReference type="STRING" id="41047.A0A397G656"/>
<dbReference type="PANTHER" id="PTHR40562:SF1">
    <property type="entry name" value="NITRITE REDUCTASE (NADH) SMALL SUBUNIT"/>
    <property type="match status" value="1"/>
</dbReference>
<dbReference type="Gene3D" id="3.30.9.10">
    <property type="entry name" value="D-Amino Acid Oxidase, subunit A, domain 2"/>
    <property type="match status" value="1"/>
</dbReference>
<dbReference type="GO" id="GO:0008942">
    <property type="term" value="F:nitrite reductase [NAD(P)H] activity"/>
    <property type="evidence" value="ECO:0007669"/>
    <property type="project" value="InterPro"/>
</dbReference>
<dbReference type="AlphaFoldDB" id="A0A397G656"/>
<gene>
    <name evidence="6" type="ORF">CDV56_105063</name>
</gene>
<proteinExistence type="predicted"/>
<dbReference type="GO" id="GO:0046872">
    <property type="term" value="F:metal ion binding"/>
    <property type="evidence" value="ECO:0007669"/>
    <property type="project" value="UniProtKB-KW"/>
</dbReference>
<dbReference type="EMBL" id="NKHU02000248">
    <property type="protein sequence ID" value="RHZ46521.1"/>
    <property type="molecule type" value="Genomic_DNA"/>
</dbReference>
<feature type="domain" description="Rieske" evidence="5">
    <location>
        <begin position="199"/>
        <end position="285"/>
    </location>
</feature>
<sequence length="300" mass="33549">MDGYTVTARDVVEATCVPLQKLAVIAEMEYMRTYCIAIRIPKGSVEDCLLYDEAEEYKYVRLTACDEQDDYMVVGGCDHKVGQEKPEGRFEELEQWTRARFPQAGAVDYRWSGQVFEPVDYMAFIGKNQGQQHTYVVTGDSGNGLTHGVLAGRLIADEIEGVRNPWAELYSPKRMASVAKSLPSMLLHDVQINMQYERWLQSDVKDIEDLAVGTGGVIHEKTGQPVAVYKDEGGQAHKFSAVCPHMKAVLAWNNVEKSWDCPVHGSRFSCDGVCIEGPAKANLTPMDEFARSKQQEAQRV</sequence>
<dbReference type="GeneID" id="38127037"/>
<comment type="caution">
    <text evidence="6">The sequence shown here is derived from an EMBL/GenBank/DDBJ whole genome shotgun (WGS) entry which is preliminary data.</text>
</comment>
<dbReference type="InterPro" id="IPR006076">
    <property type="entry name" value="FAD-dep_OxRdtase"/>
</dbReference>
<evidence type="ECO:0000256" key="1">
    <source>
        <dbReference type="ARBA" id="ARBA00022714"/>
    </source>
</evidence>
<dbReference type="Pfam" id="PF00355">
    <property type="entry name" value="Rieske"/>
    <property type="match status" value="1"/>
</dbReference>
<protein>
    <recommendedName>
        <fullName evidence="5">Rieske domain-containing protein</fullName>
    </recommendedName>
</protein>
<reference evidence="6" key="1">
    <citation type="submission" date="2018-08" db="EMBL/GenBank/DDBJ databases">
        <title>Draft genome sequence of azole-resistant Aspergillus thermomutatus (Neosartorya pseudofischeri) strain HMR AF 39, isolated from a human nasal aspirate.</title>
        <authorList>
            <person name="Parent-Michaud M."/>
            <person name="Dufresne P.J."/>
            <person name="Fournier E."/>
            <person name="Martineau C."/>
            <person name="Moreira S."/>
            <person name="Perkins V."/>
            <person name="De Repentigny L."/>
            <person name="Dufresne S.F."/>
        </authorList>
    </citation>
    <scope>NUCLEOTIDE SEQUENCE [LARGE SCALE GENOMIC DNA]</scope>
    <source>
        <strain evidence="6">HMR AF 39</strain>
    </source>
</reference>
<dbReference type="CDD" id="cd03477">
    <property type="entry name" value="Rieske_YhfW_C"/>
    <property type="match status" value="1"/>
</dbReference>
<dbReference type="SUPFAM" id="SSF51971">
    <property type="entry name" value="Nucleotide-binding domain"/>
    <property type="match status" value="1"/>
</dbReference>
<dbReference type="InterPro" id="IPR036188">
    <property type="entry name" value="FAD/NAD-bd_sf"/>
</dbReference>
<dbReference type="Gene3D" id="3.50.50.60">
    <property type="entry name" value="FAD/NAD(P)-binding domain"/>
    <property type="match status" value="1"/>
</dbReference>
<evidence type="ECO:0000256" key="4">
    <source>
        <dbReference type="ARBA" id="ARBA00023014"/>
    </source>
</evidence>
<dbReference type="PANTHER" id="PTHR40562">
    <property type="match status" value="1"/>
</dbReference>
<keyword evidence="3" id="KW-0408">Iron</keyword>
<dbReference type="InterPro" id="IPR036922">
    <property type="entry name" value="Rieske_2Fe-2S_sf"/>
</dbReference>
<dbReference type="InterPro" id="IPR017941">
    <property type="entry name" value="Rieske_2Fe-2S"/>
</dbReference>
<dbReference type="InterPro" id="IPR038010">
    <property type="entry name" value="YhfW_C"/>
</dbReference>
<evidence type="ECO:0000259" key="5">
    <source>
        <dbReference type="PROSITE" id="PS51296"/>
    </source>
</evidence>
<keyword evidence="1" id="KW-0001">2Fe-2S</keyword>
<name>A0A397G656_ASPTH</name>
<accession>A0A397G656</accession>
<dbReference type="InterPro" id="IPR017881">
    <property type="entry name" value="NirD"/>
</dbReference>
<dbReference type="VEuPathDB" id="FungiDB:CDV56_105063"/>
<organism evidence="6 7">
    <name type="scientific">Aspergillus thermomutatus</name>
    <name type="common">Neosartorya pseudofischeri</name>
    <dbReference type="NCBI Taxonomy" id="41047"/>
    <lineage>
        <taxon>Eukaryota</taxon>
        <taxon>Fungi</taxon>
        <taxon>Dikarya</taxon>
        <taxon>Ascomycota</taxon>
        <taxon>Pezizomycotina</taxon>
        <taxon>Eurotiomycetes</taxon>
        <taxon>Eurotiomycetidae</taxon>
        <taxon>Eurotiales</taxon>
        <taxon>Aspergillaceae</taxon>
        <taxon>Aspergillus</taxon>
        <taxon>Aspergillus subgen. Fumigati</taxon>
    </lineage>
</organism>
<dbReference type="RefSeq" id="XP_026611191.1">
    <property type="nucleotide sequence ID" value="XM_026758682.1"/>
</dbReference>
<evidence type="ECO:0000313" key="7">
    <source>
        <dbReference type="Proteomes" id="UP000215305"/>
    </source>
</evidence>
<dbReference type="GO" id="GO:0051537">
    <property type="term" value="F:2 iron, 2 sulfur cluster binding"/>
    <property type="evidence" value="ECO:0007669"/>
    <property type="project" value="UniProtKB-KW"/>
</dbReference>
<keyword evidence="7" id="KW-1185">Reference proteome</keyword>